<gene>
    <name evidence="3" type="ORF">UX22_C0006G0027</name>
</gene>
<dbReference type="Proteomes" id="UP000034727">
    <property type="component" value="Unassembled WGS sequence"/>
</dbReference>
<feature type="transmembrane region" description="Helical" evidence="1">
    <location>
        <begin position="91"/>
        <end position="112"/>
    </location>
</feature>
<feature type="chain" id="PRO_5002538714" description="TrbC/VIRB2 family protein" evidence="2">
    <location>
        <begin position="27"/>
        <end position="121"/>
    </location>
</feature>
<sequence length="121" mass="12813">MLKKKMKKLFVLGVSLSLLVSPFIAAAQLGADSPPALDEGQITDYGTLMDKIGSIGSYMLGILLAIAVIFLIFAAFTYLTSGGEEKATTKAKNYIIYAVVAIAIGLLAKGLVEVVRQFVLA</sequence>
<feature type="signal peptide" evidence="2">
    <location>
        <begin position="1"/>
        <end position="26"/>
    </location>
</feature>
<keyword evidence="1" id="KW-1133">Transmembrane helix</keyword>
<organism evidence="3 4">
    <name type="scientific">Candidatus Jorgensenbacteria bacterium GW2011_GWA2_45_9</name>
    <dbReference type="NCBI Taxonomy" id="1618663"/>
    <lineage>
        <taxon>Bacteria</taxon>
        <taxon>Candidatus Joergenseniibacteriota</taxon>
    </lineage>
</organism>
<protein>
    <recommendedName>
        <fullName evidence="5">TrbC/VIRB2 family protein</fullName>
    </recommendedName>
</protein>
<accession>A0A0G1N516</accession>
<dbReference type="Pfam" id="PF18895">
    <property type="entry name" value="T4SS_pilin"/>
    <property type="match status" value="1"/>
</dbReference>
<evidence type="ECO:0000256" key="1">
    <source>
        <dbReference type="SAM" id="Phobius"/>
    </source>
</evidence>
<proteinExistence type="predicted"/>
<name>A0A0G1N516_9BACT</name>
<keyword evidence="2" id="KW-0732">Signal</keyword>
<evidence type="ECO:0000256" key="2">
    <source>
        <dbReference type="SAM" id="SignalP"/>
    </source>
</evidence>
<evidence type="ECO:0000313" key="4">
    <source>
        <dbReference type="Proteomes" id="UP000034727"/>
    </source>
</evidence>
<reference evidence="3 4" key="1">
    <citation type="journal article" date="2015" name="Nature">
        <title>rRNA introns, odd ribosomes, and small enigmatic genomes across a large radiation of phyla.</title>
        <authorList>
            <person name="Brown C.T."/>
            <person name="Hug L.A."/>
            <person name="Thomas B.C."/>
            <person name="Sharon I."/>
            <person name="Castelle C.J."/>
            <person name="Singh A."/>
            <person name="Wilkins M.J."/>
            <person name="Williams K.H."/>
            <person name="Banfield J.F."/>
        </authorList>
    </citation>
    <scope>NUCLEOTIDE SEQUENCE [LARGE SCALE GENOMIC DNA]</scope>
</reference>
<dbReference type="AlphaFoldDB" id="A0A0G1N516"/>
<evidence type="ECO:0000313" key="3">
    <source>
        <dbReference type="EMBL" id="KKU15619.1"/>
    </source>
</evidence>
<evidence type="ECO:0008006" key="5">
    <source>
        <dbReference type="Google" id="ProtNLM"/>
    </source>
</evidence>
<keyword evidence="1" id="KW-0812">Transmembrane</keyword>
<feature type="transmembrane region" description="Helical" evidence="1">
    <location>
        <begin position="55"/>
        <end position="79"/>
    </location>
</feature>
<comment type="caution">
    <text evidence="3">The sequence shown here is derived from an EMBL/GenBank/DDBJ whole genome shotgun (WGS) entry which is preliminary data.</text>
</comment>
<dbReference type="EMBL" id="LCLJ01000006">
    <property type="protein sequence ID" value="KKU15619.1"/>
    <property type="molecule type" value="Genomic_DNA"/>
</dbReference>
<dbReference type="InterPro" id="IPR043993">
    <property type="entry name" value="T4SS_pilin"/>
</dbReference>
<keyword evidence="1" id="KW-0472">Membrane</keyword>